<dbReference type="Proteomes" id="UP000295701">
    <property type="component" value="Unassembled WGS sequence"/>
</dbReference>
<feature type="compositionally biased region" description="Pro residues" evidence="1">
    <location>
        <begin position="32"/>
        <end position="50"/>
    </location>
</feature>
<dbReference type="InterPro" id="IPR036063">
    <property type="entry name" value="Smr_dom_sf"/>
</dbReference>
<feature type="compositionally biased region" description="Basic residues" evidence="1">
    <location>
        <begin position="89"/>
        <end position="100"/>
    </location>
</feature>
<dbReference type="AlphaFoldDB" id="A0A4R6A6E8"/>
<evidence type="ECO:0000259" key="2">
    <source>
        <dbReference type="PROSITE" id="PS50828"/>
    </source>
</evidence>
<dbReference type="EMBL" id="SNAA01000012">
    <property type="protein sequence ID" value="TDL78332.1"/>
    <property type="molecule type" value="Genomic_DNA"/>
</dbReference>
<name>A0A4R6A6E8_9RHOB</name>
<protein>
    <submittedName>
        <fullName evidence="3">DNA mismatch repair protein MutS</fullName>
    </submittedName>
</protein>
<dbReference type="Gene3D" id="3.30.1370.110">
    <property type="match status" value="1"/>
</dbReference>
<dbReference type="InterPro" id="IPR002625">
    <property type="entry name" value="Smr_dom"/>
</dbReference>
<dbReference type="PANTHER" id="PTHR35562">
    <property type="entry name" value="DNA ENDONUCLEASE SMRA-RELATED"/>
    <property type="match status" value="1"/>
</dbReference>
<evidence type="ECO:0000313" key="4">
    <source>
        <dbReference type="Proteomes" id="UP000295701"/>
    </source>
</evidence>
<evidence type="ECO:0000256" key="1">
    <source>
        <dbReference type="SAM" id="MobiDB-lite"/>
    </source>
</evidence>
<dbReference type="SUPFAM" id="SSF160443">
    <property type="entry name" value="SMR domain-like"/>
    <property type="match status" value="1"/>
</dbReference>
<proteinExistence type="predicted"/>
<comment type="caution">
    <text evidence="3">The sequence shown here is derived from an EMBL/GenBank/DDBJ whole genome shotgun (WGS) entry which is preliminary data.</text>
</comment>
<feature type="region of interest" description="Disordered" evidence="1">
    <location>
        <begin position="1"/>
        <end position="100"/>
    </location>
</feature>
<feature type="compositionally biased region" description="Basic residues" evidence="1">
    <location>
        <begin position="1"/>
        <end position="10"/>
    </location>
</feature>
<dbReference type="SMART" id="SM00463">
    <property type="entry name" value="SMR"/>
    <property type="match status" value="1"/>
</dbReference>
<dbReference type="PROSITE" id="PS50828">
    <property type="entry name" value="SMR"/>
    <property type="match status" value="1"/>
</dbReference>
<gene>
    <name evidence="3" type="ORF">E2L08_11565</name>
</gene>
<accession>A0A4R6A6E8</accession>
<feature type="domain" description="Smr" evidence="2">
    <location>
        <begin position="107"/>
        <end position="195"/>
    </location>
</feature>
<organism evidence="3 4">
    <name type="scientific">Palleronia sediminis</name>
    <dbReference type="NCBI Taxonomy" id="2547833"/>
    <lineage>
        <taxon>Bacteria</taxon>
        <taxon>Pseudomonadati</taxon>
        <taxon>Pseudomonadota</taxon>
        <taxon>Alphaproteobacteria</taxon>
        <taxon>Rhodobacterales</taxon>
        <taxon>Roseobacteraceae</taxon>
        <taxon>Palleronia</taxon>
    </lineage>
</organism>
<reference evidence="3 4" key="1">
    <citation type="submission" date="2019-03" db="EMBL/GenBank/DDBJ databases">
        <title>Primorskyibacter sp. SS33 isolated from sediments.</title>
        <authorList>
            <person name="Xunke S."/>
        </authorList>
    </citation>
    <scope>NUCLEOTIDE SEQUENCE [LARGE SCALE GENOMIC DNA]</scope>
    <source>
        <strain evidence="3 4">SS33</strain>
    </source>
</reference>
<dbReference type="RefSeq" id="WP_133397243.1">
    <property type="nucleotide sequence ID" value="NZ_SNAA01000012.1"/>
</dbReference>
<dbReference type="OrthoDB" id="7165597at2"/>
<dbReference type="PANTHER" id="PTHR35562:SF2">
    <property type="entry name" value="DNA ENDONUCLEASE SMRA-RELATED"/>
    <property type="match status" value="1"/>
</dbReference>
<dbReference type="Pfam" id="PF01713">
    <property type="entry name" value="Smr"/>
    <property type="match status" value="1"/>
</dbReference>
<feature type="compositionally biased region" description="Basic and acidic residues" evidence="1">
    <location>
        <begin position="11"/>
        <end position="21"/>
    </location>
</feature>
<keyword evidence="4" id="KW-1185">Reference proteome</keyword>
<evidence type="ECO:0000313" key="3">
    <source>
        <dbReference type="EMBL" id="TDL78332.1"/>
    </source>
</evidence>
<sequence>MAGGGRRTRGLSRDDVEEWHRYTRHVTSAPGRPAPAAPKPAPRPSRPAPPAAARAGTAIPTDFGIGVRAGAPVTQFTAPSADAGQPRPGSKKPPRLGRGKHRIEARLDLHGYTLAEARPELTSFVLGSQQRGLTRILVITGKGRSGPPRGEGPAGILRRFTPVWLAQPPLAQAVRDWHIAPANLGGDGALVLRLGRPR</sequence>